<gene>
    <name evidence="3" type="ORF">GTA08_BOTSDO01798</name>
</gene>
<evidence type="ECO:0000313" key="4">
    <source>
        <dbReference type="Proteomes" id="UP000572817"/>
    </source>
</evidence>
<evidence type="ECO:0000313" key="3">
    <source>
        <dbReference type="EMBL" id="KAF4309529.1"/>
    </source>
</evidence>
<proteinExistence type="inferred from homology"/>
<dbReference type="Gene3D" id="2.60.120.330">
    <property type="entry name" value="B-lactam Antibiotic, Isopenicillin N Synthase, Chain"/>
    <property type="match status" value="1"/>
</dbReference>
<dbReference type="Proteomes" id="UP000572817">
    <property type="component" value="Unassembled WGS sequence"/>
</dbReference>
<dbReference type="Pfam" id="PF14226">
    <property type="entry name" value="DIOX_N"/>
    <property type="match status" value="1"/>
</dbReference>
<dbReference type="InterPro" id="IPR027443">
    <property type="entry name" value="IPNS-like_sf"/>
</dbReference>
<dbReference type="InterPro" id="IPR006035">
    <property type="entry name" value="Ureohydrolase"/>
</dbReference>
<dbReference type="GO" id="GO:0046872">
    <property type="term" value="F:metal ion binding"/>
    <property type="evidence" value="ECO:0007669"/>
    <property type="project" value="InterPro"/>
</dbReference>
<reference evidence="3" key="1">
    <citation type="submission" date="2020-04" db="EMBL/GenBank/DDBJ databases">
        <title>Genome Assembly and Annotation of Botryosphaeria dothidea sdau 11-99, a Latent Pathogen of Apple Fruit Ring Rot in China.</title>
        <authorList>
            <person name="Yu C."/>
            <person name="Diao Y."/>
            <person name="Lu Q."/>
            <person name="Zhao J."/>
            <person name="Cui S."/>
            <person name="Peng C."/>
            <person name="He B."/>
            <person name="Liu H."/>
        </authorList>
    </citation>
    <scope>NUCLEOTIDE SEQUENCE [LARGE SCALE GENOMIC DNA]</scope>
    <source>
        <strain evidence="3">Sdau11-99</strain>
    </source>
</reference>
<dbReference type="InterPro" id="IPR005123">
    <property type="entry name" value="Oxoglu/Fe-dep_dioxygenase_dom"/>
</dbReference>
<dbReference type="Gene3D" id="3.40.800.10">
    <property type="entry name" value="Ureohydrolase domain"/>
    <property type="match status" value="2"/>
</dbReference>
<name>A0A8H4J081_9PEZI</name>
<dbReference type="GO" id="GO:0044283">
    <property type="term" value="P:small molecule biosynthetic process"/>
    <property type="evidence" value="ECO:0007669"/>
    <property type="project" value="UniProtKB-ARBA"/>
</dbReference>
<protein>
    <recommendedName>
        <fullName evidence="2">Fe2OG dioxygenase domain-containing protein</fullName>
    </recommendedName>
</protein>
<comment type="similarity">
    <text evidence="1">Belongs to the iron/ascorbate-dependent oxidoreductase family.</text>
</comment>
<dbReference type="InterPro" id="IPR026992">
    <property type="entry name" value="DIOX_N"/>
</dbReference>
<dbReference type="InterPro" id="IPR050231">
    <property type="entry name" value="Iron_ascorbate_oxido_reductase"/>
</dbReference>
<dbReference type="PROSITE" id="PS51471">
    <property type="entry name" value="FE2OG_OXY"/>
    <property type="match status" value="1"/>
</dbReference>
<evidence type="ECO:0000256" key="1">
    <source>
        <dbReference type="ARBA" id="ARBA00008056"/>
    </source>
</evidence>
<dbReference type="InterPro" id="IPR044861">
    <property type="entry name" value="IPNS-like_FE2OG_OXY"/>
</dbReference>
<dbReference type="Pfam" id="PF03171">
    <property type="entry name" value="2OG-FeII_Oxy"/>
    <property type="match status" value="1"/>
</dbReference>
<dbReference type="Pfam" id="PF00491">
    <property type="entry name" value="Arginase"/>
    <property type="match status" value="2"/>
</dbReference>
<accession>A0A8H4J081</accession>
<dbReference type="InterPro" id="IPR023696">
    <property type="entry name" value="Ureohydrolase_dom_sf"/>
</dbReference>
<sequence length="588" mass="64143">MQPRSVDFNVYATGSDAEKVACACELVRSLHETGFCKITKHAIPDEVLDRVFEWTDRFFNLPEGVKAQIRHPPEHNPHRGWSELGRETVSTITDYEKGVRSGQKLLFDIKASMEAFDMGNPQDPLFANMWLPEEDLPGFRADMESFYDHCRSEHLRLLEALRVGCRVVMGPGFDIDFAGRCKQSASECRINYYPGAKVRLLRGECNRISPHTDFGTLTLLFQDDIGGLEIEDQARLGTFVPVSCASHREMLVNSGDILMRWSNDYFRSVNHRVTIPPHMQGVCGDAEVPSRRSVAFFAKPDRDTDAGTLPAFTATAGDKYEHISALEFNQIKLKLTIDGPRYKQHHEAIFPHFPCAMFLIVIASAGSVGARATSGAAPAGVGLDFEWSFSGISTFGHLPHARCRLEPDARFDIAVVGVPFDSATSYRCGARLGPRAARNAPARHVPSRGFNTATGNNPYQPCATLGSDVAASPTHLDTLRAAAYPAGADPDEEELNHGTVLRHAAAESLIAMPSVHVDLNTRLTGVDTADLAADAALGFVSVAAAVIEEGAGVRGLARRIANAVVGHGRSGKLPVFLSVDIDVLDRRP</sequence>
<dbReference type="OrthoDB" id="288590at2759"/>
<comment type="caution">
    <text evidence="3">The sequence shown here is derived from an EMBL/GenBank/DDBJ whole genome shotgun (WGS) entry which is preliminary data.</text>
</comment>
<feature type="domain" description="Fe2OG dioxygenase" evidence="2">
    <location>
        <begin position="184"/>
        <end position="300"/>
    </location>
</feature>
<dbReference type="SUPFAM" id="SSF52768">
    <property type="entry name" value="Arginase/deacetylase"/>
    <property type="match status" value="1"/>
</dbReference>
<evidence type="ECO:0000259" key="2">
    <source>
        <dbReference type="PROSITE" id="PS51471"/>
    </source>
</evidence>
<dbReference type="PANTHER" id="PTHR47990">
    <property type="entry name" value="2-OXOGLUTARATE (2OG) AND FE(II)-DEPENDENT OXYGENASE SUPERFAMILY PROTEIN-RELATED"/>
    <property type="match status" value="1"/>
</dbReference>
<organism evidence="3 4">
    <name type="scientific">Botryosphaeria dothidea</name>
    <dbReference type="NCBI Taxonomy" id="55169"/>
    <lineage>
        <taxon>Eukaryota</taxon>
        <taxon>Fungi</taxon>
        <taxon>Dikarya</taxon>
        <taxon>Ascomycota</taxon>
        <taxon>Pezizomycotina</taxon>
        <taxon>Dothideomycetes</taxon>
        <taxon>Dothideomycetes incertae sedis</taxon>
        <taxon>Botryosphaeriales</taxon>
        <taxon>Botryosphaeriaceae</taxon>
        <taxon>Botryosphaeria</taxon>
    </lineage>
</organism>
<dbReference type="AlphaFoldDB" id="A0A8H4J081"/>
<dbReference type="SUPFAM" id="SSF51197">
    <property type="entry name" value="Clavaminate synthase-like"/>
    <property type="match status" value="1"/>
</dbReference>
<keyword evidence="4" id="KW-1185">Reference proteome</keyword>
<dbReference type="EMBL" id="WWBZ02000016">
    <property type="protein sequence ID" value="KAF4309529.1"/>
    <property type="molecule type" value="Genomic_DNA"/>
</dbReference>